<keyword evidence="1" id="KW-0812">Transmembrane</keyword>
<dbReference type="Proteomes" id="UP000663870">
    <property type="component" value="Unassembled WGS sequence"/>
</dbReference>
<keyword evidence="1" id="KW-1133">Transmembrane helix</keyword>
<evidence type="ECO:0000313" key="2">
    <source>
        <dbReference type="EMBL" id="CAF0815017.1"/>
    </source>
</evidence>
<keyword evidence="1" id="KW-0472">Membrane</keyword>
<evidence type="ECO:0000313" key="6">
    <source>
        <dbReference type="Proteomes" id="UP000663870"/>
    </source>
</evidence>
<proteinExistence type="predicted"/>
<dbReference type="Proteomes" id="UP000663882">
    <property type="component" value="Unassembled WGS sequence"/>
</dbReference>
<protein>
    <submittedName>
        <fullName evidence="3">Uncharacterized protein</fullName>
    </submittedName>
</protein>
<organism evidence="3 5">
    <name type="scientific">Rotaria sordida</name>
    <dbReference type="NCBI Taxonomy" id="392033"/>
    <lineage>
        <taxon>Eukaryota</taxon>
        <taxon>Metazoa</taxon>
        <taxon>Spiralia</taxon>
        <taxon>Gnathifera</taxon>
        <taxon>Rotifera</taxon>
        <taxon>Eurotatoria</taxon>
        <taxon>Bdelloidea</taxon>
        <taxon>Philodinida</taxon>
        <taxon>Philodinidae</taxon>
        <taxon>Rotaria</taxon>
    </lineage>
</organism>
<sequence length="120" mass="13853">MNIYWIFLIVAIIIPTYLTSNLATTNRDNVNNLEFTIFRLAPGGIQECDDFRHNVKPFDDGTDNEEDYLKVDCARYQSALTCYKIFYPLLDDNNPSDQATKKELDNIDLASIENACRQYV</sequence>
<feature type="transmembrane region" description="Helical" evidence="1">
    <location>
        <begin position="6"/>
        <end position="24"/>
    </location>
</feature>
<gene>
    <name evidence="4" type="ORF">JXQ802_LOCUS8999</name>
    <name evidence="3" type="ORF">PYM288_LOCUS7265</name>
    <name evidence="2" type="ORF">RFH988_LOCUS4634</name>
</gene>
<dbReference type="EMBL" id="CAJNOL010000162">
    <property type="protein sequence ID" value="CAF0897921.1"/>
    <property type="molecule type" value="Genomic_DNA"/>
</dbReference>
<dbReference type="Proteomes" id="UP000663854">
    <property type="component" value="Unassembled WGS sequence"/>
</dbReference>
<dbReference type="OrthoDB" id="10359162at2759"/>
<comment type="caution">
    <text evidence="3">The sequence shown here is derived from an EMBL/GenBank/DDBJ whole genome shotgun (WGS) entry which is preliminary data.</text>
</comment>
<accession>A0A813WHT6</accession>
<dbReference type="EMBL" id="CAJNOH010000086">
    <property type="protein sequence ID" value="CAF0855191.1"/>
    <property type="molecule type" value="Genomic_DNA"/>
</dbReference>
<evidence type="ECO:0000313" key="3">
    <source>
        <dbReference type="EMBL" id="CAF0855191.1"/>
    </source>
</evidence>
<dbReference type="AlphaFoldDB" id="A0A813WHT6"/>
<dbReference type="EMBL" id="CAJNOO010000122">
    <property type="protein sequence ID" value="CAF0815017.1"/>
    <property type="molecule type" value="Genomic_DNA"/>
</dbReference>
<name>A0A813WHT6_9BILA</name>
<evidence type="ECO:0000313" key="5">
    <source>
        <dbReference type="Proteomes" id="UP000663854"/>
    </source>
</evidence>
<keyword evidence="6" id="KW-1185">Reference proteome</keyword>
<reference evidence="3" key="1">
    <citation type="submission" date="2021-02" db="EMBL/GenBank/DDBJ databases">
        <authorList>
            <person name="Nowell W R."/>
        </authorList>
    </citation>
    <scope>NUCLEOTIDE SEQUENCE</scope>
</reference>
<evidence type="ECO:0000313" key="4">
    <source>
        <dbReference type="EMBL" id="CAF0897921.1"/>
    </source>
</evidence>
<evidence type="ECO:0000256" key="1">
    <source>
        <dbReference type="SAM" id="Phobius"/>
    </source>
</evidence>